<dbReference type="GO" id="GO:0005886">
    <property type="term" value="C:plasma membrane"/>
    <property type="evidence" value="ECO:0007669"/>
    <property type="project" value="UniProtKB-SubCell"/>
</dbReference>
<dbReference type="PROSITE" id="PS51132">
    <property type="entry name" value="OLF"/>
    <property type="match status" value="1"/>
</dbReference>
<evidence type="ECO:0000256" key="4">
    <source>
        <dbReference type="ARBA" id="ARBA00022525"/>
    </source>
</evidence>
<dbReference type="SMART" id="SM00409">
    <property type="entry name" value="IG"/>
    <property type="match status" value="2"/>
</dbReference>
<keyword evidence="16" id="KW-1185">Reference proteome</keyword>
<dbReference type="GO" id="GO:0005615">
    <property type="term" value="C:extracellular space"/>
    <property type="evidence" value="ECO:0007669"/>
    <property type="project" value="TreeGrafter"/>
</dbReference>
<dbReference type="RefSeq" id="XP_027204130.1">
    <property type="nucleotide sequence ID" value="XM_027348329.1"/>
</dbReference>
<dbReference type="InterPro" id="IPR008160">
    <property type="entry name" value="Collagen"/>
</dbReference>
<evidence type="ECO:0000313" key="16">
    <source>
        <dbReference type="Proteomes" id="UP000515146"/>
    </source>
</evidence>
<dbReference type="Pfam" id="PF07679">
    <property type="entry name" value="I-set"/>
    <property type="match status" value="1"/>
</dbReference>
<feature type="region of interest" description="Disordered" evidence="12">
    <location>
        <begin position="189"/>
        <end position="239"/>
    </location>
</feature>
<dbReference type="PROSITE" id="PS50835">
    <property type="entry name" value="IG_LIKE"/>
    <property type="match status" value="2"/>
</dbReference>
<evidence type="ECO:0000256" key="1">
    <source>
        <dbReference type="ARBA" id="ARBA00004236"/>
    </source>
</evidence>
<keyword evidence="7 13" id="KW-0472">Membrane</keyword>
<proteinExistence type="predicted"/>
<dbReference type="FunFam" id="2.60.40.10:FF:000328">
    <property type="entry name" value="CLUMA_CG000981, isoform A"/>
    <property type="match status" value="1"/>
</dbReference>
<evidence type="ECO:0000256" key="13">
    <source>
        <dbReference type="SAM" id="Phobius"/>
    </source>
</evidence>
<dbReference type="GO" id="GO:0007165">
    <property type="term" value="P:signal transduction"/>
    <property type="evidence" value="ECO:0007669"/>
    <property type="project" value="TreeGrafter"/>
</dbReference>
<dbReference type="InterPro" id="IPR013098">
    <property type="entry name" value="Ig_I-set"/>
</dbReference>
<dbReference type="FunCoup" id="A0A6P6YFV5">
    <property type="interactions" value="16"/>
</dbReference>
<feature type="domain" description="Ig-like" evidence="14">
    <location>
        <begin position="379"/>
        <end position="472"/>
    </location>
</feature>
<dbReference type="InterPro" id="IPR013783">
    <property type="entry name" value="Ig-like_fold"/>
</dbReference>
<evidence type="ECO:0000259" key="14">
    <source>
        <dbReference type="PROSITE" id="PS50835"/>
    </source>
</evidence>
<feature type="domain" description="Ig-like" evidence="14">
    <location>
        <begin position="474"/>
        <end position="584"/>
    </location>
</feature>
<dbReference type="Proteomes" id="UP000515146">
    <property type="component" value="Unplaced"/>
</dbReference>
<keyword evidence="6" id="KW-0677">Repeat</keyword>
<feature type="transmembrane region" description="Helical" evidence="13">
    <location>
        <begin position="80"/>
        <end position="102"/>
    </location>
</feature>
<feature type="region of interest" description="Disordered" evidence="12">
    <location>
        <begin position="268"/>
        <end position="364"/>
    </location>
</feature>
<dbReference type="InParanoid" id="A0A6P6YFV5"/>
<evidence type="ECO:0000256" key="11">
    <source>
        <dbReference type="PROSITE-ProRule" id="PRU00446"/>
    </source>
</evidence>
<keyword evidence="5" id="KW-0732">Signal</keyword>
<evidence type="ECO:0000256" key="3">
    <source>
        <dbReference type="ARBA" id="ARBA00022475"/>
    </source>
</evidence>
<feature type="compositionally biased region" description="Basic residues" evidence="12">
    <location>
        <begin position="811"/>
        <end position="840"/>
    </location>
</feature>
<comment type="caution">
    <text evidence="11">Lacks conserved residue(s) required for the propagation of feature annotation.</text>
</comment>
<dbReference type="Gene3D" id="2.60.40.10">
    <property type="entry name" value="Immunoglobulins"/>
    <property type="match status" value="2"/>
</dbReference>
<evidence type="ECO:0000256" key="10">
    <source>
        <dbReference type="ARBA" id="ARBA00023319"/>
    </source>
</evidence>
<evidence type="ECO:0000256" key="5">
    <source>
        <dbReference type="ARBA" id="ARBA00022729"/>
    </source>
</evidence>
<feature type="compositionally biased region" description="Basic residues" evidence="12">
    <location>
        <begin position="189"/>
        <end position="202"/>
    </location>
</feature>
<dbReference type="InterPro" id="IPR003599">
    <property type="entry name" value="Ig_sub"/>
</dbReference>
<feature type="domain" description="Olfactomedin-like" evidence="15">
    <location>
        <begin position="669"/>
        <end position="1000"/>
    </location>
</feature>
<name>A0A6P6YFV5_DERPT</name>
<feature type="compositionally biased region" description="Low complexity" evidence="12">
    <location>
        <begin position="225"/>
        <end position="239"/>
    </location>
</feature>
<protein>
    <submittedName>
        <fullName evidence="17">Uncharacterized protein LOC113797875</fullName>
    </submittedName>
</protein>
<keyword evidence="13" id="KW-1133">Transmembrane helix</keyword>
<dbReference type="Pfam" id="PF13927">
    <property type="entry name" value="Ig_3"/>
    <property type="match status" value="1"/>
</dbReference>
<feature type="compositionally biased region" description="Low complexity" evidence="12">
    <location>
        <begin position="288"/>
        <end position="300"/>
    </location>
</feature>
<feature type="compositionally biased region" description="Low complexity" evidence="12">
    <location>
        <begin position="336"/>
        <end position="348"/>
    </location>
</feature>
<evidence type="ECO:0000256" key="7">
    <source>
        <dbReference type="ARBA" id="ARBA00023136"/>
    </source>
</evidence>
<feature type="region of interest" description="Disordered" evidence="12">
    <location>
        <begin position="798"/>
        <end position="861"/>
    </location>
</feature>
<gene>
    <name evidence="17" type="primary">LOC113797875</name>
</gene>
<keyword evidence="3" id="KW-1003">Cell membrane</keyword>
<dbReference type="SUPFAM" id="SSF48726">
    <property type="entry name" value="Immunoglobulin"/>
    <property type="match status" value="2"/>
</dbReference>
<evidence type="ECO:0000256" key="12">
    <source>
        <dbReference type="SAM" id="MobiDB-lite"/>
    </source>
</evidence>
<keyword evidence="9" id="KW-0325">Glycoprotein</keyword>
<feature type="compositionally biased region" description="Low complexity" evidence="12">
    <location>
        <begin position="146"/>
        <end position="156"/>
    </location>
</feature>
<sequence>MLNLMFLKRFWTFNENHHSSSSASTKIKDTKTTEMNCDTDNDCHNDNYNDEHCDRNNNNNKFVNKFGLQSSSFINSSNKFHLFILLFILLYIAVLIESLFIWQQQITLNEHDQHLMALTTRLLSRTRFNDGIVNNNDKNVKKPTIRSKSSSSSSTTTRRKRELQNIFRWIDDKTIIESLNNRNESELFKHHHHHHHRNQRRRQTSEKQQQHSQQQSKDNGQPAVDFFQQPQPTDQPTIPGFTWLTSYSRIPFKVLNEYCTSLKKICIRGEPGPPGLKGNKGDRGLDGIDGLPGEPGLEGTPGRDGVDGRPGVPGAPGKSGTSGKNGTDGEKGQKGEPGLNGNPGPSGSKGKRGPPGQDGKPGITVQAWHHQNDTLLIAPIIDQINPSTQTLTVRENEKIRLSCVASGYPKPKITWRRDDDRSIYLDGISHNLIESNELNISQVSRDNFGPYRCVATNGIPPAASQRINLLVTFPPLVKILLQKQMIGTRKGSWVVLECYIEAYPEPFVDWIYGDGQIIVENEKFNKSEEILESRISHSISRRVMLNITNVQNENLGLYKCLARNQLGRTYGIITLYETDSKTATNTIGSLDKSIESLKEESFVVYGELPKPIETKIPCAPCPTCTTSTNPYASIQQQCKQGQRPEIINMGVSVIFNHTNMQRITKRNDECHLSQIGKPVFYGERSDQIGCWMRDPNPIRPEDGEKYWLTRIEYNRLLEEYDTKEMFRNRIITKNYTLLYPFAGNGQAINSGIFYYAEQGTYKLIMFNMYKSEWEFINLEPNPMAINVGLNIGRSPSSLLPPLSSSSSSKNKLPRHVHHYHKHQHHYQQQQQKHHNNRQRRNQNVDNQPNEHNNVLDDDSSNDKRKLLYTNQLNYMDISVDENGAWVIYPNIYSELNNTIIMKFNATRIEFIWNLTVDYNKLGETFIMCGILYGIDSTQQLHTHIAFAYDLYKNVELKHFEQIEFTNPFMNTTYVGYNSKHQTLYTWDKGNILEYLLKIEMIAKTKQHQFNNKNDDDNIPINSEHNDDENDESLS</sequence>
<dbReference type="SMART" id="SM00284">
    <property type="entry name" value="OLF"/>
    <property type="match status" value="1"/>
</dbReference>
<feature type="compositionally biased region" description="Low complexity" evidence="12">
    <location>
        <begin position="798"/>
        <end position="808"/>
    </location>
</feature>
<keyword evidence="8" id="KW-1015">Disulfide bond</keyword>
<evidence type="ECO:0000256" key="8">
    <source>
        <dbReference type="ARBA" id="ARBA00023157"/>
    </source>
</evidence>
<comment type="subcellular location">
    <subcellularLocation>
        <location evidence="1">Cell membrane</location>
    </subcellularLocation>
    <subcellularLocation>
        <location evidence="2">Secreted</location>
    </subcellularLocation>
</comment>
<reference evidence="17" key="1">
    <citation type="submission" date="2025-08" db="UniProtKB">
        <authorList>
            <consortium name="RefSeq"/>
        </authorList>
    </citation>
    <scope>IDENTIFICATION</scope>
    <source>
        <strain evidence="17">Airmid</strain>
    </source>
</reference>
<dbReference type="AlphaFoldDB" id="A0A6P6YFV5"/>
<dbReference type="SMART" id="SM00408">
    <property type="entry name" value="IGc2"/>
    <property type="match status" value="2"/>
</dbReference>
<dbReference type="Pfam" id="PF02191">
    <property type="entry name" value="OLF"/>
    <property type="match status" value="2"/>
</dbReference>
<feature type="region of interest" description="Disordered" evidence="12">
    <location>
        <begin position="131"/>
        <end position="159"/>
    </location>
</feature>
<dbReference type="OrthoDB" id="8626508at2759"/>
<dbReference type="OMA" id="CKCPGRQ"/>
<keyword evidence="13" id="KW-0812">Transmembrane</keyword>
<evidence type="ECO:0000256" key="2">
    <source>
        <dbReference type="ARBA" id="ARBA00004613"/>
    </source>
</evidence>
<dbReference type="Pfam" id="PF01391">
    <property type="entry name" value="Collagen"/>
    <property type="match status" value="1"/>
</dbReference>
<organism evidence="16 17">
    <name type="scientific">Dermatophagoides pteronyssinus</name>
    <name type="common">European house dust mite</name>
    <dbReference type="NCBI Taxonomy" id="6956"/>
    <lineage>
        <taxon>Eukaryota</taxon>
        <taxon>Metazoa</taxon>
        <taxon>Ecdysozoa</taxon>
        <taxon>Arthropoda</taxon>
        <taxon>Chelicerata</taxon>
        <taxon>Arachnida</taxon>
        <taxon>Acari</taxon>
        <taxon>Acariformes</taxon>
        <taxon>Sarcoptiformes</taxon>
        <taxon>Astigmata</taxon>
        <taxon>Psoroptidia</taxon>
        <taxon>Analgoidea</taxon>
        <taxon>Pyroglyphidae</taxon>
        <taxon>Dermatophagoidinae</taxon>
        <taxon>Dermatophagoides</taxon>
    </lineage>
</organism>
<evidence type="ECO:0000259" key="15">
    <source>
        <dbReference type="PROSITE" id="PS51132"/>
    </source>
</evidence>
<keyword evidence="10" id="KW-0393">Immunoglobulin domain</keyword>
<evidence type="ECO:0000313" key="17">
    <source>
        <dbReference type="RefSeq" id="XP_027204130.1"/>
    </source>
</evidence>
<dbReference type="InterPro" id="IPR003112">
    <property type="entry name" value="Olfac-like_dom"/>
</dbReference>
<dbReference type="PANTHER" id="PTHR23192">
    <property type="entry name" value="OLFACTOMEDIN-RELATED"/>
    <property type="match status" value="1"/>
</dbReference>
<dbReference type="KEGG" id="dpte:113797875"/>
<feature type="compositionally biased region" description="Acidic residues" evidence="12">
    <location>
        <begin position="1025"/>
        <end position="1034"/>
    </location>
</feature>
<dbReference type="PANTHER" id="PTHR23192:SF85">
    <property type="entry name" value="GLIOMEDIN"/>
    <property type="match status" value="1"/>
</dbReference>
<dbReference type="InterPro" id="IPR050605">
    <property type="entry name" value="Olfactomedin-like_domain"/>
</dbReference>
<dbReference type="InterPro" id="IPR036179">
    <property type="entry name" value="Ig-like_dom_sf"/>
</dbReference>
<keyword evidence="4" id="KW-0964">Secreted</keyword>
<dbReference type="InterPro" id="IPR003598">
    <property type="entry name" value="Ig_sub2"/>
</dbReference>
<evidence type="ECO:0000256" key="6">
    <source>
        <dbReference type="ARBA" id="ARBA00022737"/>
    </source>
</evidence>
<dbReference type="InterPro" id="IPR007110">
    <property type="entry name" value="Ig-like_dom"/>
</dbReference>
<evidence type="ECO:0000256" key="9">
    <source>
        <dbReference type="ARBA" id="ARBA00023180"/>
    </source>
</evidence>
<feature type="region of interest" description="Disordered" evidence="12">
    <location>
        <begin position="1010"/>
        <end position="1034"/>
    </location>
</feature>
<accession>A0A6P6YFV5</accession>